<dbReference type="InterPro" id="IPR023395">
    <property type="entry name" value="MCP_dom_sf"/>
</dbReference>
<dbReference type="OrthoDB" id="193856at2759"/>
<keyword evidence="13" id="KW-1185">Reference proteome</keyword>
<feature type="repeat" description="Solcar" evidence="9">
    <location>
        <begin position="226"/>
        <end position="310"/>
    </location>
</feature>
<protein>
    <submittedName>
        <fullName evidence="14">Solute carrier family 25 member 33</fullName>
    </submittedName>
</protein>
<dbReference type="PANTHER" id="PTHR45624:SF10">
    <property type="entry name" value="SLC (SOLUTE CARRIER) HOMOLOG"/>
    <property type="match status" value="1"/>
</dbReference>
<dbReference type="PANTHER" id="PTHR45624">
    <property type="entry name" value="MITOCHONDRIAL BASIC AMINO ACIDS TRANSPORTER-RELATED"/>
    <property type="match status" value="1"/>
</dbReference>
<name>A0A183CYQ5_9BILA</name>
<proteinExistence type="inferred from homology"/>
<evidence type="ECO:0000313" key="14">
    <source>
        <dbReference type="WBParaSite" id="GPUH_0000160001-mRNA-1"/>
    </source>
</evidence>
<evidence type="ECO:0000256" key="10">
    <source>
        <dbReference type="RuleBase" id="RU000488"/>
    </source>
</evidence>
<evidence type="ECO:0000256" key="2">
    <source>
        <dbReference type="ARBA" id="ARBA00006375"/>
    </source>
</evidence>
<dbReference type="Gene3D" id="1.50.40.10">
    <property type="entry name" value="Mitochondrial carrier domain"/>
    <property type="match status" value="2"/>
</dbReference>
<dbReference type="EMBL" id="UYRT01002008">
    <property type="protein sequence ID" value="VDK30481.1"/>
    <property type="molecule type" value="Genomic_DNA"/>
</dbReference>
<dbReference type="WBParaSite" id="GPUH_0000160001-mRNA-1">
    <property type="protein sequence ID" value="GPUH_0000160001-mRNA-1"/>
    <property type="gene ID" value="GPUH_0000160001"/>
</dbReference>
<accession>A0A183CYQ5</accession>
<evidence type="ECO:0000256" key="3">
    <source>
        <dbReference type="ARBA" id="ARBA00022448"/>
    </source>
</evidence>
<organism evidence="14">
    <name type="scientific">Gongylonema pulchrum</name>
    <dbReference type="NCBI Taxonomy" id="637853"/>
    <lineage>
        <taxon>Eukaryota</taxon>
        <taxon>Metazoa</taxon>
        <taxon>Ecdysozoa</taxon>
        <taxon>Nematoda</taxon>
        <taxon>Chromadorea</taxon>
        <taxon>Rhabditida</taxon>
        <taxon>Spirurina</taxon>
        <taxon>Spiruromorpha</taxon>
        <taxon>Spiruroidea</taxon>
        <taxon>Gongylonematidae</taxon>
        <taxon>Gongylonema</taxon>
    </lineage>
</organism>
<evidence type="ECO:0000256" key="6">
    <source>
        <dbReference type="ARBA" id="ARBA00022989"/>
    </source>
</evidence>
<dbReference type="Proteomes" id="UP000271098">
    <property type="component" value="Unassembled WGS sequence"/>
</dbReference>
<dbReference type="AlphaFoldDB" id="A0A183CYQ5"/>
<feature type="transmembrane region" description="Helical" evidence="11">
    <location>
        <begin position="232"/>
        <end position="252"/>
    </location>
</feature>
<dbReference type="InterPro" id="IPR050567">
    <property type="entry name" value="Mitochondrial_Carrier"/>
</dbReference>
<evidence type="ECO:0000313" key="12">
    <source>
        <dbReference type="EMBL" id="VDK30481.1"/>
    </source>
</evidence>
<keyword evidence="3 10" id="KW-0813">Transport</keyword>
<keyword evidence="8 9" id="KW-0472">Membrane</keyword>
<dbReference type="GO" id="GO:0031966">
    <property type="term" value="C:mitochondrial membrane"/>
    <property type="evidence" value="ECO:0007669"/>
    <property type="project" value="UniProtKB-SubCell"/>
</dbReference>
<evidence type="ECO:0000256" key="11">
    <source>
        <dbReference type="SAM" id="Phobius"/>
    </source>
</evidence>
<feature type="transmembrane region" description="Helical" evidence="11">
    <location>
        <begin position="193"/>
        <end position="212"/>
    </location>
</feature>
<keyword evidence="5" id="KW-0677">Repeat</keyword>
<keyword evidence="6 11" id="KW-1133">Transmembrane helix</keyword>
<gene>
    <name evidence="12" type="ORF">GPUH_LOCUS1596</name>
</gene>
<reference evidence="12 13" key="2">
    <citation type="submission" date="2018-11" db="EMBL/GenBank/DDBJ databases">
        <authorList>
            <consortium name="Pathogen Informatics"/>
        </authorList>
    </citation>
    <scope>NUCLEOTIDE SEQUENCE [LARGE SCALE GENOMIC DNA]</scope>
</reference>
<evidence type="ECO:0000256" key="8">
    <source>
        <dbReference type="ARBA" id="ARBA00023136"/>
    </source>
</evidence>
<evidence type="ECO:0000256" key="5">
    <source>
        <dbReference type="ARBA" id="ARBA00022737"/>
    </source>
</evidence>
<feature type="repeat" description="Solcar" evidence="9">
    <location>
        <begin position="1"/>
        <end position="86"/>
    </location>
</feature>
<comment type="subcellular location">
    <subcellularLocation>
        <location evidence="1">Mitochondrion membrane</location>
        <topology evidence="1">Multi-pass membrane protein</topology>
    </subcellularLocation>
</comment>
<dbReference type="GO" id="GO:0022857">
    <property type="term" value="F:transmembrane transporter activity"/>
    <property type="evidence" value="ECO:0007669"/>
    <property type="project" value="TreeGrafter"/>
</dbReference>
<evidence type="ECO:0000256" key="9">
    <source>
        <dbReference type="PROSITE-ProRule" id="PRU00282"/>
    </source>
</evidence>
<evidence type="ECO:0000313" key="13">
    <source>
        <dbReference type="Proteomes" id="UP000271098"/>
    </source>
</evidence>
<evidence type="ECO:0000256" key="7">
    <source>
        <dbReference type="ARBA" id="ARBA00023128"/>
    </source>
</evidence>
<evidence type="ECO:0000256" key="4">
    <source>
        <dbReference type="ARBA" id="ARBA00022692"/>
    </source>
</evidence>
<dbReference type="Pfam" id="PF00153">
    <property type="entry name" value="Mito_carr"/>
    <property type="match status" value="3"/>
</dbReference>
<keyword evidence="4 9" id="KW-0812">Transmembrane</keyword>
<sequence length="314" mass="35098">MSAYSDFVAGWLAGCASLLVGHPLDTIKARLQTSNSYRGITDCLTKTVKHERVIYNAVFHFDLTKYISLGESCTKRLYWFEKLIGGLYKGMLLPFVSAGFLHSLLFTGYGVTIRLLHPEDVTADKRSDLRPHEAVIGSIVQLIPSVPIDHVKTRLQVLRDKSEQSSKKLRNYVVRQSPFQCASKIYRKGGIRGLYEVMATTPILCNNVFFFVNNTLLKFLPSYFNALQLRVIIAGGLAGSSSWLCICPLEYVKNQLQTSSSQRGGMLRTVLLTYRRSGAGEFFKGGLTLALRGFPVNAVLFVVYTKSLQFLESV</sequence>
<dbReference type="PROSITE" id="PS50920">
    <property type="entry name" value="SOLCAR"/>
    <property type="match status" value="2"/>
</dbReference>
<dbReference type="InterPro" id="IPR018108">
    <property type="entry name" value="MCP_transmembrane"/>
</dbReference>
<evidence type="ECO:0000256" key="1">
    <source>
        <dbReference type="ARBA" id="ARBA00004225"/>
    </source>
</evidence>
<reference evidence="14" key="1">
    <citation type="submission" date="2016-06" db="UniProtKB">
        <authorList>
            <consortium name="WormBaseParasite"/>
        </authorList>
    </citation>
    <scope>IDENTIFICATION</scope>
</reference>
<feature type="transmembrane region" description="Helical" evidence="11">
    <location>
        <begin position="92"/>
        <end position="116"/>
    </location>
</feature>
<dbReference type="SUPFAM" id="SSF103506">
    <property type="entry name" value="Mitochondrial carrier"/>
    <property type="match status" value="1"/>
</dbReference>
<keyword evidence="7" id="KW-0496">Mitochondrion</keyword>
<comment type="similarity">
    <text evidence="2 10">Belongs to the mitochondrial carrier (TC 2.A.29) family.</text>
</comment>